<dbReference type="AlphaFoldDB" id="A0A2S4WH64"/>
<keyword evidence="3" id="KW-1185">Reference proteome</keyword>
<feature type="compositionally biased region" description="Polar residues" evidence="1">
    <location>
        <begin position="7"/>
        <end position="24"/>
    </location>
</feature>
<protein>
    <submittedName>
        <fullName evidence="2">Uncharacterized protein</fullName>
    </submittedName>
</protein>
<feature type="region of interest" description="Disordered" evidence="1">
    <location>
        <begin position="85"/>
        <end position="141"/>
    </location>
</feature>
<reference evidence="3" key="3">
    <citation type="journal article" date="2018" name="Mol. Plant Microbe Interact.">
        <title>Genome sequence resources for the wheat stripe rust pathogen (Puccinia striiformis f. sp. tritici) and the barley stripe rust pathogen (Puccinia striiformis f. sp. hordei).</title>
        <authorList>
            <person name="Xia C."/>
            <person name="Wang M."/>
            <person name="Yin C."/>
            <person name="Cornejo O.E."/>
            <person name="Hulbert S.H."/>
            <person name="Chen X."/>
        </authorList>
    </citation>
    <scope>NUCLEOTIDE SEQUENCE [LARGE SCALE GENOMIC DNA]</scope>
    <source>
        <strain evidence="3">93TX-2</strain>
    </source>
</reference>
<dbReference type="VEuPathDB" id="FungiDB:PSTT_01027"/>
<dbReference type="EMBL" id="PKSM01000024">
    <property type="protein sequence ID" value="POW21130.1"/>
    <property type="molecule type" value="Genomic_DNA"/>
</dbReference>
<dbReference type="Proteomes" id="UP000238274">
    <property type="component" value="Unassembled WGS sequence"/>
</dbReference>
<sequence>MVDHQQRQPSPFLSSNQRLPSAQPHSLTSSTAAATATSQTTDTNTNHHHLGRPSTPSRFLSVSSPLPPASSAYALVSLTRNLGTPTSDLRATSPSSNLNYPADSDHALNPPSSADSSSSPADWPQQQQHHHHHQNSTDDIFQLPHLGSDYLKPTAQLPGLAFIDPFFLPNSSRFHHQSTDNNLSLDQLIHPLDFENLKRDLIKLSPRLPIGSDRSTASDYYRRPFSELL</sequence>
<reference evidence="3" key="2">
    <citation type="journal article" date="2018" name="BMC Genomics">
        <title>Genomic insights into host adaptation between the wheat stripe rust pathogen (Puccinia striiformis f. sp. tritici) and the barley stripe rust pathogen (Puccinia striiformis f. sp. hordei).</title>
        <authorList>
            <person name="Xia C."/>
            <person name="Wang M."/>
            <person name="Yin C."/>
            <person name="Cornejo O.E."/>
            <person name="Hulbert S.H."/>
            <person name="Chen X."/>
        </authorList>
    </citation>
    <scope>NUCLEOTIDE SEQUENCE [LARGE SCALE GENOMIC DNA]</scope>
    <source>
        <strain evidence="3">93TX-2</strain>
    </source>
</reference>
<feature type="compositionally biased region" description="Low complexity" evidence="1">
    <location>
        <begin position="110"/>
        <end position="127"/>
    </location>
</feature>
<dbReference type="VEuPathDB" id="FungiDB:PSHT_02709"/>
<organism evidence="2 3">
    <name type="scientific">Puccinia striiformis</name>
    <dbReference type="NCBI Taxonomy" id="27350"/>
    <lineage>
        <taxon>Eukaryota</taxon>
        <taxon>Fungi</taxon>
        <taxon>Dikarya</taxon>
        <taxon>Basidiomycota</taxon>
        <taxon>Pucciniomycotina</taxon>
        <taxon>Pucciniomycetes</taxon>
        <taxon>Pucciniales</taxon>
        <taxon>Pucciniaceae</taxon>
        <taxon>Puccinia</taxon>
    </lineage>
</organism>
<comment type="caution">
    <text evidence="2">The sequence shown here is derived from an EMBL/GenBank/DDBJ whole genome shotgun (WGS) entry which is preliminary data.</text>
</comment>
<evidence type="ECO:0000313" key="3">
    <source>
        <dbReference type="Proteomes" id="UP000238274"/>
    </source>
</evidence>
<evidence type="ECO:0000256" key="1">
    <source>
        <dbReference type="SAM" id="MobiDB-lite"/>
    </source>
</evidence>
<gene>
    <name evidence="2" type="ORF">PSHT_02709</name>
</gene>
<name>A0A2S4WH64_9BASI</name>
<reference evidence="2 3" key="1">
    <citation type="submission" date="2017-12" db="EMBL/GenBank/DDBJ databases">
        <title>Gene loss provides genomic basis for host adaptation in cereal stripe rust fungi.</title>
        <authorList>
            <person name="Xia C."/>
        </authorList>
    </citation>
    <scope>NUCLEOTIDE SEQUENCE [LARGE SCALE GENOMIC DNA]</scope>
    <source>
        <strain evidence="2 3">93TX-2</strain>
    </source>
</reference>
<accession>A0A2S4WH64</accession>
<evidence type="ECO:0000313" key="2">
    <source>
        <dbReference type="EMBL" id="POW21130.1"/>
    </source>
</evidence>
<feature type="region of interest" description="Disordered" evidence="1">
    <location>
        <begin position="1"/>
        <end position="64"/>
    </location>
</feature>
<feature type="compositionally biased region" description="Polar residues" evidence="1">
    <location>
        <begin position="85"/>
        <end position="99"/>
    </location>
</feature>
<proteinExistence type="predicted"/>
<feature type="compositionally biased region" description="Low complexity" evidence="1">
    <location>
        <begin position="25"/>
        <end position="44"/>
    </location>
</feature>